<dbReference type="PANTHER" id="PTHR43553">
    <property type="entry name" value="HEAVY METAL TRANSPORTER"/>
    <property type="match status" value="1"/>
</dbReference>
<keyword evidence="6 10" id="KW-0067">ATP-binding</keyword>
<dbReference type="Pfam" id="PF00005">
    <property type="entry name" value="ABC_tran"/>
    <property type="match status" value="1"/>
</dbReference>
<dbReference type="EMBL" id="CP002780">
    <property type="protein sequence ID" value="AEG61458.1"/>
    <property type="molecule type" value="Genomic_DNA"/>
</dbReference>
<keyword evidence="7" id="KW-1278">Translocase</keyword>
<keyword evidence="5 10" id="KW-0547">Nucleotide-binding</keyword>
<keyword evidence="3 10" id="KW-0813">Transport</keyword>
<evidence type="ECO:0000256" key="6">
    <source>
        <dbReference type="ARBA" id="ARBA00022840"/>
    </source>
</evidence>
<dbReference type="Gene3D" id="3.40.50.300">
    <property type="entry name" value="P-loop containing nucleotide triphosphate hydrolases"/>
    <property type="match status" value="1"/>
</dbReference>
<feature type="domain" description="ABC transporter" evidence="11">
    <location>
        <begin position="5"/>
        <end position="240"/>
    </location>
</feature>
<accession>F6DVJ8</accession>
<sequence>MSTILETRNLSFQYPDDTAALKDVSVKIESGKKVAFLGPNGAGKSTLFLHLNGILKPSQGRILFKGREIKYNRSSLMELRRNIGIVFQDADSQLFSANVFQEVSFGPLNLGLPEQEVRARVTKALADTDISHLVQKPTHFLSYGQKKRVSIAGILAMEPSVIILDEPTSSLDPYHGKQLMDLIDELSRRGTTVILSTHDIEMAYAWAESIYVMLDGMILKEGVPEELFQDEPLLKKAGLCKPLILEIYQEFKKWGYFKEEIKPPRNKKQLSQIIEALAPTIKD</sequence>
<dbReference type="HOGENOM" id="CLU_000604_1_22_9"/>
<evidence type="ECO:0000256" key="5">
    <source>
        <dbReference type="ARBA" id="ARBA00022741"/>
    </source>
</evidence>
<dbReference type="Proteomes" id="UP000009234">
    <property type="component" value="Chromosome"/>
</dbReference>
<dbReference type="InterPro" id="IPR027417">
    <property type="entry name" value="P-loop_NTPase"/>
</dbReference>
<dbReference type="InterPro" id="IPR015856">
    <property type="entry name" value="ABC_transpr_CbiO/EcfA_su"/>
</dbReference>
<dbReference type="InterPro" id="IPR003593">
    <property type="entry name" value="AAA+_ATPase"/>
</dbReference>
<dbReference type="InterPro" id="IPR050095">
    <property type="entry name" value="ECF_ABC_transporter_ATP-bd"/>
</dbReference>
<dbReference type="NCBIfam" id="TIGR01166">
    <property type="entry name" value="cbiO"/>
    <property type="match status" value="1"/>
</dbReference>
<evidence type="ECO:0000256" key="3">
    <source>
        <dbReference type="ARBA" id="ARBA00022448"/>
    </source>
</evidence>
<evidence type="ECO:0000256" key="8">
    <source>
        <dbReference type="ARBA" id="ARBA00023136"/>
    </source>
</evidence>
<keyword evidence="8 10" id="KW-0472">Membrane</keyword>
<dbReference type="GO" id="GO:0005524">
    <property type="term" value="F:ATP binding"/>
    <property type="evidence" value="ECO:0007669"/>
    <property type="project" value="UniProtKB-UniRule"/>
</dbReference>
<dbReference type="SUPFAM" id="SSF52540">
    <property type="entry name" value="P-loop containing nucleoside triphosphate hydrolases"/>
    <property type="match status" value="1"/>
</dbReference>
<dbReference type="CDD" id="cd03225">
    <property type="entry name" value="ABC_cobalt_CbiO_domain1"/>
    <property type="match status" value="1"/>
</dbReference>
<evidence type="ECO:0000313" key="13">
    <source>
        <dbReference type="Proteomes" id="UP000009234"/>
    </source>
</evidence>
<dbReference type="STRING" id="696281.Desru_3252"/>
<dbReference type="InterPro" id="IPR003439">
    <property type="entry name" value="ABC_transporter-like_ATP-bd"/>
</dbReference>
<evidence type="ECO:0000256" key="2">
    <source>
        <dbReference type="ARBA" id="ARBA00005417"/>
    </source>
</evidence>
<dbReference type="KEGG" id="dru:Desru_3252"/>
<reference evidence="12 13" key="2">
    <citation type="journal article" date="2012" name="Stand. Genomic Sci.">
        <title>Complete genome sequence of the sulfate-reducing firmicute Desulfotomaculum ruminis type strain (DL(T)).</title>
        <authorList>
            <person name="Spring S."/>
            <person name="Visser M."/>
            <person name="Lu M."/>
            <person name="Copeland A."/>
            <person name="Lapidus A."/>
            <person name="Lucas S."/>
            <person name="Cheng J.F."/>
            <person name="Han C."/>
            <person name="Tapia R."/>
            <person name="Goodwin L.A."/>
            <person name="Pitluck S."/>
            <person name="Ivanova N."/>
            <person name="Land M."/>
            <person name="Hauser L."/>
            <person name="Larimer F."/>
            <person name="Rohde M."/>
            <person name="Goker M."/>
            <person name="Detter J.C."/>
            <person name="Kyrpides N.C."/>
            <person name="Woyke T."/>
            <person name="Schaap P.J."/>
            <person name="Plugge C.M."/>
            <person name="Muyzer G."/>
            <person name="Kuever J."/>
            <person name="Pereira I.A."/>
            <person name="Parshina S.N."/>
            <person name="Bernier-Latmani R."/>
            <person name="Stams A.J."/>
            <person name="Klenk H.P."/>
        </authorList>
    </citation>
    <scope>NUCLEOTIDE SEQUENCE [LARGE SCALE GENOMIC DNA]</scope>
    <source>
        <strain evidence="13">ATCC 23193 / DSM 2154 / NCIB 8452 / DL</strain>
    </source>
</reference>
<dbReference type="GO" id="GO:0016887">
    <property type="term" value="F:ATP hydrolysis activity"/>
    <property type="evidence" value="ECO:0007669"/>
    <property type="project" value="InterPro"/>
</dbReference>
<evidence type="ECO:0000256" key="1">
    <source>
        <dbReference type="ARBA" id="ARBA00004202"/>
    </source>
</evidence>
<dbReference type="SMART" id="SM00382">
    <property type="entry name" value="AAA"/>
    <property type="match status" value="1"/>
</dbReference>
<dbReference type="GO" id="GO:0006824">
    <property type="term" value="P:cobalt ion transport"/>
    <property type="evidence" value="ECO:0007669"/>
    <property type="project" value="InterPro"/>
</dbReference>
<name>F6DVJ8_DESRL</name>
<protein>
    <recommendedName>
        <fullName evidence="10">ABC transporter ATP-binding protein</fullName>
    </recommendedName>
</protein>
<keyword evidence="4 10" id="KW-1003">Cell membrane</keyword>
<dbReference type="FunFam" id="3.40.50.300:FF:000224">
    <property type="entry name" value="Energy-coupling factor transporter ATP-binding protein EcfA"/>
    <property type="match status" value="1"/>
</dbReference>
<keyword evidence="13" id="KW-1185">Reference proteome</keyword>
<gene>
    <name evidence="12" type="ordered locus">Desru_3252</name>
</gene>
<evidence type="ECO:0000313" key="12">
    <source>
        <dbReference type="EMBL" id="AEG61458.1"/>
    </source>
</evidence>
<evidence type="ECO:0000256" key="9">
    <source>
        <dbReference type="ARBA" id="ARBA00025157"/>
    </source>
</evidence>
<dbReference type="PANTHER" id="PTHR43553:SF24">
    <property type="entry name" value="ENERGY-COUPLING FACTOR TRANSPORTER ATP-BINDING PROTEIN ECFA1"/>
    <property type="match status" value="1"/>
</dbReference>
<dbReference type="AlphaFoldDB" id="F6DVJ8"/>
<dbReference type="InterPro" id="IPR017871">
    <property type="entry name" value="ABC_transporter-like_CS"/>
</dbReference>
<dbReference type="GO" id="GO:0042626">
    <property type="term" value="F:ATPase-coupled transmembrane transporter activity"/>
    <property type="evidence" value="ECO:0007669"/>
    <property type="project" value="TreeGrafter"/>
</dbReference>
<dbReference type="PROSITE" id="PS50893">
    <property type="entry name" value="ABC_TRANSPORTER_2"/>
    <property type="match status" value="1"/>
</dbReference>
<evidence type="ECO:0000256" key="10">
    <source>
        <dbReference type="RuleBase" id="RU364103"/>
    </source>
</evidence>
<reference evidence="13" key="1">
    <citation type="submission" date="2011-05" db="EMBL/GenBank/DDBJ databases">
        <title>Complete sequence of Desulfotomaculum ruminis DSM 2154.</title>
        <authorList>
            <person name="Lucas S."/>
            <person name="Copeland A."/>
            <person name="Lapidus A."/>
            <person name="Cheng J.-F."/>
            <person name="Goodwin L."/>
            <person name="Pitluck S."/>
            <person name="Lu M."/>
            <person name="Detter J.C."/>
            <person name="Han C."/>
            <person name="Tapia R."/>
            <person name="Land M."/>
            <person name="Hauser L."/>
            <person name="Kyrpides N."/>
            <person name="Ivanova N."/>
            <person name="Mikhailova N."/>
            <person name="Pagani I."/>
            <person name="Stams A.J.M."/>
            <person name="Plugge C.M."/>
            <person name="Muyzer G."/>
            <person name="Kuever J."/>
            <person name="Parshina S.N."/>
            <person name="Ivanova A.E."/>
            <person name="Nazina T.N."/>
            <person name="Brambilla E."/>
            <person name="Spring S."/>
            <person name="Klenk H.-P."/>
            <person name="Woyke T."/>
        </authorList>
    </citation>
    <scope>NUCLEOTIDE SEQUENCE [LARGE SCALE GENOMIC DNA]</scope>
    <source>
        <strain evidence="13">ATCC 23193 / DSM 2154 / NCIB 8452 / DL</strain>
    </source>
</reference>
<dbReference type="eggNOG" id="COG1122">
    <property type="taxonomic scope" value="Bacteria"/>
</dbReference>
<comment type="function">
    <text evidence="10">Part of an ABC transporter complex. Responsible for energy coupling to the transport system.</text>
</comment>
<dbReference type="InterPro" id="IPR005876">
    <property type="entry name" value="Co_trans_ATP-bd"/>
</dbReference>
<comment type="function">
    <text evidence="9">Probably part of an ABC transporter complex. Responsible for energy coupling to the transport system.</text>
</comment>
<dbReference type="RefSeq" id="WP_013843204.1">
    <property type="nucleotide sequence ID" value="NC_015589.1"/>
</dbReference>
<evidence type="ECO:0000259" key="11">
    <source>
        <dbReference type="PROSITE" id="PS50893"/>
    </source>
</evidence>
<evidence type="ECO:0000256" key="4">
    <source>
        <dbReference type="ARBA" id="ARBA00022475"/>
    </source>
</evidence>
<proteinExistence type="inferred from homology"/>
<organism evidence="12 13">
    <name type="scientific">Desulforamulus ruminis (strain ATCC 23193 / DSM 2154 / NCIMB 8452 / DL)</name>
    <name type="common">Desulfotomaculum ruminis</name>
    <dbReference type="NCBI Taxonomy" id="696281"/>
    <lineage>
        <taxon>Bacteria</taxon>
        <taxon>Bacillati</taxon>
        <taxon>Bacillota</taxon>
        <taxon>Clostridia</taxon>
        <taxon>Eubacteriales</taxon>
        <taxon>Peptococcaceae</taxon>
        <taxon>Desulforamulus</taxon>
    </lineage>
</organism>
<comment type="subcellular location">
    <subcellularLocation>
        <location evidence="1 10">Cell membrane</location>
        <topology evidence="1 10">Peripheral membrane protein</topology>
    </subcellularLocation>
</comment>
<dbReference type="GO" id="GO:0043190">
    <property type="term" value="C:ATP-binding cassette (ABC) transporter complex"/>
    <property type="evidence" value="ECO:0007669"/>
    <property type="project" value="TreeGrafter"/>
</dbReference>
<comment type="similarity">
    <text evidence="2 10">Belongs to the ABC transporter superfamily.</text>
</comment>
<dbReference type="PROSITE" id="PS00211">
    <property type="entry name" value="ABC_TRANSPORTER_1"/>
    <property type="match status" value="1"/>
</dbReference>
<evidence type="ECO:0000256" key="7">
    <source>
        <dbReference type="ARBA" id="ARBA00022967"/>
    </source>
</evidence>